<proteinExistence type="predicted"/>
<feature type="region of interest" description="Disordered" evidence="1">
    <location>
        <begin position="1"/>
        <end position="40"/>
    </location>
</feature>
<protein>
    <submittedName>
        <fullName evidence="2">Uncharacterized protein</fullName>
    </submittedName>
</protein>
<dbReference type="Proteomes" id="UP000815677">
    <property type="component" value="Unassembled WGS sequence"/>
</dbReference>
<evidence type="ECO:0000313" key="3">
    <source>
        <dbReference type="Proteomes" id="UP000815677"/>
    </source>
</evidence>
<evidence type="ECO:0000256" key="1">
    <source>
        <dbReference type="SAM" id="MobiDB-lite"/>
    </source>
</evidence>
<dbReference type="EMBL" id="DF841140">
    <property type="protein sequence ID" value="GAT45363.1"/>
    <property type="molecule type" value="Genomic_DNA"/>
</dbReference>
<keyword evidence="3" id="KW-1185">Reference proteome</keyword>
<gene>
    <name evidence="2" type="ORF">MCHLO_02949</name>
</gene>
<evidence type="ECO:0000313" key="2">
    <source>
        <dbReference type="EMBL" id="GAT45363.1"/>
    </source>
</evidence>
<accession>A0ABQ0L2S4</accession>
<organism evidence="2 3">
    <name type="scientific">Mycena chlorophos</name>
    <name type="common">Agaric fungus</name>
    <name type="synonym">Agaricus chlorophos</name>
    <dbReference type="NCBI Taxonomy" id="658473"/>
    <lineage>
        <taxon>Eukaryota</taxon>
        <taxon>Fungi</taxon>
        <taxon>Dikarya</taxon>
        <taxon>Basidiomycota</taxon>
        <taxon>Agaricomycotina</taxon>
        <taxon>Agaricomycetes</taxon>
        <taxon>Agaricomycetidae</taxon>
        <taxon>Agaricales</taxon>
        <taxon>Marasmiineae</taxon>
        <taxon>Mycenaceae</taxon>
        <taxon>Mycena</taxon>
    </lineage>
</organism>
<sequence>MKKEPVDTTVRPIYTARHEPHTSAKSTSAKHRDAFFVSPSGPAQTRSVGVILGLSGTKPTTNLAVSQIDPRQRRPASSPTYQHQRFLERQDLVDSRTSGLVSVEDRVRERSSYAITTAKARNMLAPADRCLGRPRQQHSFATSRDSQCLGSARAAHTTAASTPSSPCPRRETLVQPGCFWAPERAHPSTPTLSLSRQRQRTSPRLHEGASDDRNTEQRDTDKSEPLVSYDLDEPTLFLQPTTPARPKSTTDDRTASPRQAATHRVAEETGRHQHDPSARYRLCQRAELNGRVGPLQRRLARNCRVRALSLKTDPIVYLDDVSINGKPVKSRKLTRPRRVGQRVELKEITARTRWLGTVTHGRGARWTGLGRGQSKDLFRVQVRGARALVNGIGAWCADALNNIEQNGPGNSHQRALRENLVADLRLIVVGFAGEGVEMGNTQLEIRGIGSGRMRKWCCGWRAKVGFGNVRTGMDAYTTKLSGWLVGGWVPRWA</sequence>
<feature type="compositionally biased region" description="Basic and acidic residues" evidence="1">
    <location>
        <begin position="264"/>
        <end position="276"/>
    </location>
</feature>
<feature type="region of interest" description="Disordered" evidence="1">
    <location>
        <begin position="179"/>
        <end position="276"/>
    </location>
</feature>
<feature type="compositionally biased region" description="Basic and acidic residues" evidence="1">
    <location>
        <begin position="204"/>
        <end position="224"/>
    </location>
</feature>
<reference evidence="2" key="1">
    <citation type="submission" date="2014-09" db="EMBL/GenBank/DDBJ databases">
        <title>Genome sequence of the luminous mushroom Mycena chlorophos for searching fungal bioluminescence genes.</title>
        <authorList>
            <person name="Tanaka Y."/>
            <person name="Kasuga D."/>
            <person name="Oba Y."/>
            <person name="Hase S."/>
            <person name="Sato K."/>
            <person name="Oba Y."/>
            <person name="Sakakibara Y."/>
        </authorList>
    </citation>
    <scope>NUCLEOTIDE SEQUENCE</scope>
</reference>
<name>A0ABQ0L2S4_MYCCL</name>